<name>A0A812ICP1_9DINO</name>
<accession>A0A812ICP1</accession>
<evidence type="ECO:0000313" key="2">
    <source>
        <dbReference type="EMBL" id="CAE7028580.1"/>
    </source>
</evidence>
<gene>
    <name evidence="2" type="ORF">SNAT2548_LOCUS3430</name>
</gene>
<evidence type="ECO:0000256" key="1">
    <source>
        <dbReference type="SAM" id="MobiDB-lite"/>
    </source>
</evidence>
<sequence length="157" mass="18091">MPQRWSRSRPRPGKPMKRRPQRQKRQQAAKGDEQTLEAPCWAEGLLETEQNWLARVEIPKRRVCGLRSSECKSRVRILAYNKPMQRQELRVAAKESVQQTVFLFSFWPCFGLRALLFRTCPARSHLPGHVVGGLCRWEFGGSPEAEERGASMEALLC</sequence>
<proteinExistence type="predicted"/>
<keyword evidence="3" id="KW-1185">Reference proteome</keyword>
<feature type="compositionally biased region" description="Basic residues" evidence="1">
    <location>
        <begin position="1"/>
        <end position="27"/>
    </location>
</feature>
<dbReference type="Proteomes" id="UP000604046">
    <property type="component" value="Unassembled WGS sequence"/>
</dbReference>
<comment type="caution">
    <text evidence="2">The sequence shown here is derived from an EMBL/GenBank/DDBJ whole genome shotgun (WGS) entry which is preliminary data.</text>
</comment>
<dbReference type="EMBL" id="CAJNDS010000209">
    <property type="protein sequence ID" value="CAE7028580.1"/>
    <property type="molecule type" value="Genomic_DNA"/>
</dbReference>
<feature type="region of interest" description="Disordered" evidence="1">
    <location>
        <begin position="1"/>
        <end position="35"/>
    </location>
</feature>
<organism evidence="2 3">
    <name type="scientific">Symbiodinium natans</name>
    <dbReference type="NCBI Taxonomy" id="878477"/>
    <lineage>
        <taxon>Eukaryota</taxon>
        <taxon>Sar</taxon>
        <taxon>Alveolata</taxon>
        <taxon>Dinophyceae</taxon>
        <taxon>Suessiales</taxon>
        <taxon>Symbiodiniaceae</taxon>
        <taxon>Symbiodinium</taxon>
    </lineage>
</organism>
<protein>
    <submittedName>
        <fullName evidence="2">Uncharacterized protein</fullName>
    </submittedName>
</protein>
<dbReference type="AlphaFoldDB" id="A0A812ICP1"/>
<reference evidence="2" key="1">
    <citation type="submission" date="2021-02" db="EMBL/GenBank/DDBJ databases">
        <authorList>
            <person name="Dougan E. K."/>
            <person name="Rhodes N."/>
            <person name="Thang M."/>
            <person name="Chan C."/>
        </authorList>
    </citation>
    <scope>NUCLEOTIDE SEQUENCE</scope>
</reference>
<evidence type="ECO:0000313" key="3">
    <source>
        <dbReference type="Proteomes" id="UP000604046"/>
    </source>
</evidence>